<dbReference type="PANTHER" id="PTHR42685">
    <property type="entry name" value="GERANYLGERANYL DIPHOSPHATE REDUCTASE"/>
    <property type="match status" value="1"/>
</dbReference>
<feature type="domain" description="FAD-binding" evidence="1">
    <location>
        <begin position="2"/>
        <end position="168"/>
    </location>
</feature>
<proteinExistence type="predicted"/>
<gene>
    <name evidence="2" type="ORF">LNAT_P0932</name>
</gene>
<dbReference type="AlphaFoldDB" id="A0A292YER8"/>
<dbReference type="InterPro" id="IPR002938">
    <property type="entry name" value="FAD-bd"/>
</dbReference>
<dbReference type="Proteomes" id="UP000217944">
    <property type="component" value="Unassembled WGS sequence"/>
</dbReference>
<sequence>MKILVIGGGPAGATAARLLAKKFDVTLIQDKNWDKPCGGGTKTKIFDEMDIPKNLIKHKLSYVYMCYKKEKIKIDLKGENLSIVLRKEFDKTLRDLAVKNGAKLYYGKFKKFEDKKALIEINKEKLLFDYDILIGADGVNSTVRKVLNLPPVPKTITHYARIDKKTDTCKFYFDEELGGKYYAWEFPHVNKTHIGSVDKNSFNNFCKYLNVNVKAKGYFIPTWEEGIIIKKDNIFFVGDAAGQVMPMSFEGIYYAVHSAEILANSIIYNLDYEKEWNKRFYKQFKFMKLIERINQTKLKNLMIKLHKLKKMRNFSVSLWLGKKFKKD</sequence>
<evidence type="ECO:0000313" key="3">
    <source>
        <dbReference type="Proteomes" id="UP000217944"/>
    </source>
</evidence>
<dbReference type="GO" id="GO:0102067">
    <property type="term" value="F:geranylgeranyl diphosphate reductase activity"/>
    <property type="evidence" value="ECO:0007669"/>
    <property type="project" value="UniProtKB-EC"/>
</dbReference>
<name>A0A292YER8_9BACT</name>
<dbReference type="InterPro" id="IPR036188">
    <property type="entry name" value="FAD/NAD-bd_sf"/>
</dbReference>
<evidence type="ECO:0000313" key="2">
    <source>
        <dbReference type="EMBL" id="GAX87635.1"/>
    </source>
</evidence>
<dbReference type="EMBL" id="BDME01000002">
    <property type="protein sequence ID" value="GAX87635.1"/>
    <property type="molecule type" value="Genomic_DNA"/>
</dbReference>
<dbReference type="EC" id="1.3.1.83" evidence="2"/>
<dbReference type="GO" id="GO:0071949">
    <property type="term" value="F:FAD binding"/>
    <property type="evidence" value="ECO:0007669"/>
    <property type="project" value="InterPro"/>
</dbReference>
<organism evidence="2 3">
    <name type="scientific">Lebetimonas natsushimae</name>
    <dbReference type="NCBI Taxonomy" id="1936991"/>
    <lineage>
        <taxon>Bacteria</taxon>
        <taxon>Pseudomonadati</taxon>
        <taxon>Campylobacterota</taxon>
        <taxon>Epsilonproteobacteria</taxon>
        <taxon>Nautiliales</taxon>
        <taxon>Nautiliaceae</taxon>
        <taxon>Lebetimonas</taxon>
    </lineage>
</organism>
<dbReference type="OrthoDB" id="9803192at2"/>
<dbReference type="PANTHER" id="PTHR42685:SF4">
    <property type="entry name" value="GERANYLGERANYL DIPHOSPHATE REDUCTASE, CHLOROPLASTIC"/>
    <property type="match status" value="1"/>
</dbReference>
<keyword evidence="2" id="KW-0560">Oxidoreductase</keyword>
<reference evidence="2 3" key="1">
    <citation type="journal article" date="2017" name="Syst. Appl. Microbiol.">
        <title>Lebetimonas natsushimae sp. nov., a novel strictly anaerobic, moderately thermophilic chemoautotroph isolated from a deep-sea hydrothermal vent polychaete nest in the Mid-Okinawa Trough.</title>
        <authorList>
            <person name="Nagata R."/>
            <person name="Takaki Y."/>
            <person name="Tame A."/>
            <person name="Nunoura T."/>
            <person name="Muto H."/>
            <person name="Mino S."/>
            <person name="Sawayama S."/>
            <person name="Takai K."/>
            <person name="Nakagawa S."/>
        </authorList>
    </citation>
    <scope>NUCLEOTIDE SEQUENCE [LARGE SCALE GENOMIC DNA]</scope>
    <source>
        <strain evidence="2 3">HS1857</strain>
    </source>
</reference>
<accession>A0A292YER8</accession>
<protein>
    <submittedName>
        <fullName evidence="2">Geranylgeranyl reductase</fullName>
        <ecNumber evidence="2">1.3.1.83</ecNumber>
    </submittedName>
</protein>
<dbReference type="InterPro" id="IPR050407">
    <property type="entry name" value="Geranylgeranyl_reductase"/>
</dbReference>
<comment type="caution">
    <text evidence="2">The sequence shown here is derived from an EMBL/GenBank/DDBJ whole genome shotgun (WGS) entry which is preliminary data.</text>
</comment>
<keyword evidence="3" id="KW-1185">Reference proteome</keyword>
<dbReference type="Gene3D" id="3.50.50.60">
    <property type="entry name" value="FAD/NAD(P)-binding domain"/>
    <property type="match status" value="1"/>
</dbReference>
<evidence type="ECO:0000259" key="1">
    <source>
        <dbReference type="Pfam" id="PF01494"/>
    </source>
</evidence>
<dbReference type="Pfam" id="PF01494">
    <property type="entry name" value="FAD_binding_3"/>
    <property type="match status" value="1"/>
</dbReference>
<dbReference type="RefSeq" id="WP_096258879.1">
    <property type="nucleotide sequence ID" value="NZ_BDME01000002.1"/>
</dbReference>
<dbReference type="SUPFAM" id="SSF51905">
    <property type="entry name" value="FAD/NAD(P)-binding domain"/>
    <property type="match status" value="1"/>
</dbReference>
<dbReference type="PRINTS" id="PR00420">
    <property type="entry name" value="RNGMNOXGNASE"/>
</dbReference>